<dbReference type="PROSITE" id="PS00163">
    <property type="entry name" value="FUMARATE_LYASES"/>
    <property type="match status" value="1"/>
</dbReference>
<dbReference type="PANTHER" id="PTHR43814">
    <property type="entry name" value="ARGININOSUCCINATE LYASE"/>
    <property type="match status" value="1"/>
</dbReference>
<evidence type="ECO:0000256" key="1">
    <source>
        <dbReference type="ARBA" id="ARBA00004941"/>
    </source>
</evidence>
<dbReference type="InterPro" id="IPR029419">
    <property type="entry name" value="Arg_succ_lyase_C"/>
</dbReference>
<comment type="caution">
    <text evidence="9">The sequence shown here is derived from an EMBL/GenBank/DDBJ whole genome shotgun (WGS) entry which is preliminary data.</text>
</comment>
<dbReference type="InterPro" id="IPR020557">
    <property type="entry name" value="Fumarate_lyase_CS"/>
</dbReference>
<dbReference type="EMBL" id="BONJ01000031">
    <property type="protein sequence ID" value="GIG17340.1"/>
    <property type="molecule type" value="Genomic_DNA"/>
</dbReference>
<dbReference type="InterPro" id="IPR000362">
    <property type="entry name" value="Fumarate_lyase_fam"/>
</dbReference>
<evidence type="ECO:0000256" key="3">
    <source>
        <dbReference type="ARBA" id="ARBA00022571"/>
    </source>
</evidence>
<dbReference type="AlphaFoldDB" id="A0A8J3LR52"/>
<dbReference type="GO" id="GO:0005829">
    <property type="term" value="C:cytosol"/>
    <property type="evidence" value="ECO:0007669"/>
    <property type="project" value="TreeGrafter"/>
</dbReference>
<evidence type="ECO:0000256" key="5">
    <source>
        <dbReference type="ARBA" id="ARBA00023239"/>
    </source>
</evidence>
<evidence type="ECO:0000259" key="8">
    <source>
        <dbReference type="Pfam" id="PF14698"/>
    </source>
</evidence>
<dbReference type="SUPFAM" id="SSF48557">
    <property type="entry name" value="L-aspartase-like"/>
    <property type="match status" value="1"/>
</dbReference>
<organism evidence="9 10">
    <name type="scientific">Catellatospora methionotrophica</name>
    <dbReference type="NCBI Taxonomy" id="121620"/>
    <lineage>
        <taxon>Bacteria</taxon>
        <taxon>Bacillati</taxon>
        <taxon>Actinomycetota</taxon>
        <taxon>Actinomycetes</taxon>
        <taxon>Micromonosporales</taxon>
        <taxon>Micromonosporaceae</taxon>
        <taxon>Catellatospora</taxon>
    </lineage>
</organism>
<dbReference type="Pfam" id="PF14698">
    <property type="entry name" value="ASL_C2"/>
    <property type="match status" value="1"/>
</dbReference>
<comment type="pathway">
    <text evidence="1 6">Amino-acid biosynthesis; L-arginine biosynthesis; L-arginine from L-ornithine and carbamoyl phosphate: step 3/3.</text>
</comment>
<dbReference type="GO" id="GO:0004056">
    <property type="term" value="F:argininosuccinate lyase activity"/>
    <property type="evidence" value="ECO:0007669"/>
    <property type="project" value="UniProtKB-UniRule"/>
</dbReference>
<dbReference type="Pfam" id="PF00206">
    <property type="entry name" value="Lyase_1"/>
    <property type="match status" value="1"/>
</dbReference>
<proteinExistence type="inferred from homology"/>
<dbReference type="Gene3D" id="1.10.40.30">
    <property type="entry name" value="Fumarase/aspartase (C-terminal domain)"/>
    <property type="match status" value="1"/>
</dbReference>
<comment type="similarity">
    <text evidence="6">Belongs to the lyase 1 family. Argininosuccinate lyase subfamily.</text>
</comment>
<dbReference type="HAMAP" id="MF_00006">
    <property type="entry name" value="Arg_succ_lyase"/>
    <property type="match status" value="1"/>
</dbReference>
<dbReference type="EC" id="4.3.2.1" evidence="2 6"/>
<evidence type="ECO:0000256" key="4">
    <source>
        <dbReference type="ARBA" id="ARBA00022605"/>
    </source>
</evidence>
<dbReference type="Gene3D" id="1.10.275.10">
    <property type="entry name" value="Fumarase/aspartase (N-terminal domain)"/>
    <property type="match status" value="1"/>
</dbReference>
<dbReference type="FunFam" id="1.20.200.10:FF:000015">
    <property type="entry name" value="argininosuccinate lyase isoform X2"/>
    <property type="match status" value="1"/>
</dbReference>
<sequence length="470" mass="50750">MTRLWGGRFADGPAEALARLSVSVHFDWRLAPYDLAGSRAHARVLAAAGLLDPDELGRMLAAIDDLDAAVATGTFRPTIEDEDVHTALERGLLERLGALGGKLRAGRSRNDQVATDLRLYLRDHARDLAGRITELADALTEQAARHVDTPAPGMTHVQHAQPVTFGHWLLAHVQPLLRDLDRLRDWDERTSVSPLGAGALAGSGLPLDPGAVSKELGFKTSFANSMDAVSDRDFVAEFLFVTALLGVHLSRLGEEVVLWTSYEFGWVELDDAFATGSSIMPQKKNADIAELARGKAGRLIGGLVNVLTMLKGLPLTYDRDMQEDKEPVFDALDTLTLVLPALAGMISTMTVRVDRLAASAPVGFSLATEVADWLVRKGVPFRDAHEITGQLVALCSVRECELHEVSDTDLTTVSEHLDPSVRDVLTVKSALAARTTPGTTGPGPVADQLASVLDQLKTWHAWAEESVVPH</sequence>
<accession>A0A8J3LR52</accession>
<comment type="subcellular location">
    <subcellularLocation>
        <location evidence="6">Cytoplasm</location>
    </subcellularLocation>
</comment>
<gene>
    <name evidence="6 9" type="primary">argH</name>
    <name evidence="9" type="ORF">Cme02nite_56720</name>
</gene>
<evidence type="ECO:0000259" key="7">
    <source>
        <dbReference type="Pfam" id="PF00206"/>
    </source>
</evidence>
<dbReference type="CDD" id="cd01359">
    <property type="entry name" value="Argininosuccinate_lyase"/>
    <property type="match status" value="1"/>
</dbReference>
<feature type="domain" description="Fumarate lyase N-terminal" evidence="7">
    <location>
        <begin position="18"/>
        <end position="301"/>
    </location>
</feature>
<dbReference type="NCBIfam" id="TIGR00838">
    <property type="entry name" value="argH"/>
    <property type="match status" value="1"/>
</dbReference>
<dbReference type="Proteomes" id="UP000660339">
    <property type="component" value="Unassembled WGS sequence"/>
</dbReference>
<dbReference type="PANTHER" id="PTHR43814:SF1">
    <property type="entry name" value="ARGININOSUCCINATE LYASE"/>
    <property type="match status" value="1"/>
</dbReference>
<dbReference type="InterPro" id="IPR008948">
    <property type="entry name" value="L-Aspartase-like"/>
</dbReference>
<evidence type="ECO:0000256" key="2">
    <source>
        <dbReference type="ARBA" id="ARBA00012338"/>
    </source>
</evidence>
<dbReference type="InterPro" id="IPR024083">
    <property type="entry name" value="Fumarase/histidase_N"/>
</dbReference>
<protein>
    <recommendedName>
        <fullName evidence="2 6">Argininosuccinate lyase</fullName>
        <shortName evidence="6">ASAL</shortName>
        <ecNumber evidence="2 6">4.3.2.1</ecNumber>
    </recommendedName>
    <alternativeName>
        <fullName evidence="6">Arginosuccinase</fullName>
    </alternativeName>
</protein>
<keyword evidence="6" id="KW-0963">Cytoplasm</keyword>
<keyword evidence="5 6" id="KW-0456">Lyase</keyword>
<feature type="domain" description="Argininosuccinate lyase C-terminal" evidence="8">
    <location>
        <begin position="364"/>
        <end position="431"/>
    </location>
</feature>
<keyword evidence="10" id="KW-1185">Reference proteome</keyword>
<comment type="catalytic activity">
    <reaction evidence="6">
        <text>2-(N(omega)-L-arginino)succinate = fumarate + L-arginine</text>
        <dbReference type="Rhea" id="RHEA:24020"/>
        <dbReference type="ChEBI" id="CHEBI:29806"/>
        <dbReference type="ChEBI" id="CHEBI:32682"/>
        <dbReference type="ChEBI" id="CHEBI:57472"/>
        <dbReference type="EC" id="4.3.2.1"/>
    </reaction>
</comment>
<dbReference type="RefSeq" id="WP_166387328.1">
    <property type="nucleotide sequence ID" value="NZ_BAAATT010000037.1"/>
</dbReference>
<dbReference type="InterPro" id="IPR022761">
    <property type="entry name" value="Fumarate_lyase_N"/>
</dbReference>
<dbReference type="PRINTS" id="PR00149">
    <property type="entry name" value="FUMRATELYASE"/>
</dbReference>
<dbReference type="InterPro" id="IPR009049">
    <property type="entry name" value="Argininosuccinate_lyase"/>
</dbReference>
<evidence type="ECO:0000256" key="6">
    <source>
        <dbReference type="HAMAP-Rule" id="MF_00006"/>
    </source>
</evidence>
<dbReference type="GO" id="GO:0042450">
    <property type="term" value="P:L-arginine biosynthetic process via ornithine"/>
    <property type="evidence" value="ECO:0007669"/>
    <property type="project" value="UniProtKB-UniRule"/>
</dbReference>
<evidence type="ECO:0000313" key="10">
    <source>
        <dbReference type="Proteomes" id="UP000660339"/>
    </source>
</evidence>
<keyword evidence="4 6" id="KW-0028">Amino-acid biosynthesis</keyword>
<name>A0A8J3LR52_9ACTN</name>
<dbReference type="Gene3D" id="1.20.200.10">
    <property type="entry name" value="Fumarase/aspartase (Central domain)"/>
    <property type="match status" value="1"/>
</dbReference>
<keyword evidence="3 6" id="KW-0055">Arginine biosynthesis</keyword>
<dbReference type="PRINTS" id="PR00145">
    <property type="entry name" value="ARGSUCLYASE"/>
</dbReference>
<dbReference type="UniPathway" id="UPA00068">
    <property type="reaction ID" value="UER00114"/>
</dbReference>
<dbReference type="FunFam" id="1.10.40.30:FF:000001">
    <property type="entry name" value="Argininosuccinate lyase"/>
    <property type="match status" value="1"/>
</dbReference>
<evidence type="ECO:0000313" key="9">
    <source>
        <dbReference type="EMBL" id="GIG17340.1"/>
    </source>
</evidence>
<reference evidence="9" key="1">
    <citation type="submission" date="2021-01" db="EMBL/GenBank/DDBJ databases">
        <title>Whole genome shotgun sequence of Catellatospora methionotrophica NBRC 14553.</title>
        <authorList>
            <person name="Komaki H."/>
            <person name="Tamura T."/>
        </authorList>
    </citation>
    <scope>NUCLEOTIDE SEQUENCE</scope>
    <source>
        <strain evidence="9">NBRC 14553</strain>
    </source>
</reference>